<dbReference type="Pfam" id="PF01784">
    <property type="entry name" value="DUF34_NIF3"/>
    <property type="match status" value="1"/>
</dbReference>
<dbReference type="GO" id="GO:0046872">
    <property type="term" value="F:metal ion binding"/>
    <property type="evidence" value="ECO:0007669"/>
    <property type="project" value="UniProtKB-KW"/>
</dbReference>
<dbReference type="GO" id="GO:0005739">
    <property type="term" value="C:mitochondrion"/>
    <property type="evidence" value="ECO:0007669"/>
    <property type="project" value="TreeGrafter"/>
</dbReference>
<dbReference type="InterPro" id="IPR036069">
    <property type="entry name" value="DUF34/NIF3_sf"/>
</dbReference>
<reference evidence="3" key="1">
    <citation type="submission" date="2023-02" db="EMBL/GenBank/DDBJ databases">
        <title>Identification and recombinant expression of a fungal hydrolase from Papiliotrema laurentii that hydrolyzes apple cutin and clears colloidal polyester polyurethane.</title>
        <authorList>
            <consortium name="DOE Joint Genome Institute"/>
            <person name="Roman V.A."/>
            <person name="Bojanowski C."/>
            <person name="Crable B.R."/>
            <person name="Wagner D.N."/>
            <person name="Hung C.S."/>
            <person name="Nadeau L.J."/>
            <person name="Schratz L."/>
            <person name="Haridas S."/>
            <person name="Pangilinan J."/>
            <person name="Lipzen A."/>
            <person name="Na H."/>
            <person name="Yan M."/>
            <person name="Ng V."/>
            <person name="Grigoriev I.V."/>
            <person name="Spatafora J.W."/>
            <person name="Barlow D."/>
            <person name="Biffinger J."/>
            <person name="Kelley-Loughnane N."/>
            <person name="Varaljay V.A."/>
            <person name="Crookes-Goodson W.J."/>
        </authorList>
    </citation>
    <scope>NUCLEOTIDE SEQUENCE</scope>
    <source>
        <strain evidence="3">5307AH</strain>
    </source>
</reference>
<name>A0AAD9L9J9_PAPLA</name>
<dbReference type="FunFam" id="3.40.1390.30:FF:000001">
    <property type="entry name" value="GTP cyclohydrolase 1 type 2"/>
    <property type="match status" value="1"/>
</dbReference>
<feature type="binding site" evidence="2">
    <location>
        <position position="76"/>
    </location>
    <ligand>
        <name>a divalent metal cation</name>
        <dbReference type="ChEBI" id="CHEBI:60240"/>
        <label>1</label>
    </ligand>
</feature>
<organism evidence="3 4">
    <name type="scientific">Papiliotrema laurentii</name>
    <name type="common">Cryptococcus laurentii</name>
    <dbReference type="NCBI Taxonomy" id="5418"/>
    <lineage>
        <taxon>Eukaryota</taxon>
        <taxon>Fungi</taxon>
        <taxon>Dikarya</taxon>
        <taxon>Basidiomycota</taxon>
        <taxon>Agaricomycotina</taxon>
        <taxon>Tremellomycetes</taxon>
        <taxon>Tremellales</taxon>
        <taxon>Rhynchogastremaceae</taxon>
        <taxon>Papiliotrema</taxon>
    </lineage>
</organism>
<proteinExistence type="inferred from homology"/>
<evidence type="ECO:0000313" key="3">
    <source>
        <dbReference type="EMBL" id="KAK1927399.1"/>
    </source>
</evidence>
<feature type="binding site" evidence="2">
    <location>
        <position position="114"/>
    </location>
    <ligand>
        <name>a divalent metal cation</name>
        <dbReference type="ChEBI" id="CHEBI:60240"/>
        <label>1</label>
    </ligand>
</feature>
<keyword evidence="2" id="KW-0479">Metal-binding</keyword>
<dbReference type="Gene3D" id="3.40.1390.30">
    <property type="entry name" value="NIF3 (NGG1p interacting factor 3)-like"/>
    <property type="match status" value="1"/>
</dbReference>
<evidence type="ECO:0000256" key="2">
    <source>
        <dbReference type="PIRSR" id="PIRSR602678-1"/>
    </source>
</evidence>
<protein>
    <submittedName>
        <fullName evidence="3">GTP cyclohydrolase 1 type 2/Nif3</fullName>
    </submittedName>
</protein>
<sequence length="283" mass="30508">MSVKLPVSPIQHVKRVWEKIAPLALADHSWDNVGIMIESPVPNQQHKQVLLTIDLTTAVCNEALALPSCSVVVSYHPPIFRGLKSMTLSDPLQASLLKLAARGISVFSPHTSLDATPKGINTWLVEPFKPYASSSLPIVPSEGAEVEGAGMGKIVQLKEKLSVSQIVSMVKQHLSLEFVQLSVPDEERPIESIAVCAGSGGSMFKGVKADLLFTGEMSHHEVLAAKAAGTAVILANHTNTERPYLTKVLQGWLQKELNDAEEGAEGNWEVVVSQTDADPLRTV</sequence>
<dbReference type="SUPFAM" id="SSF102705">
    <property type="entry name" value="NIF3 (NGG1p interacting factor 3)-like"/>
    <property type="match status" value="1"/>
</dbReference>
<evidence type="ECO:0000256" key="1">
    <source>
        <dbReference type="ARBA" id="ARBA00006964"/>
    </source>
</evidence>
<dbReference type="NCBIfam" id="TIGR00486">
    <property type="entry name" value="YbgI_SA1388"/>
    <property type="match status" value="1"/>
</dbReference>
<feature type="binding site" evidence="2">
    <location>
        <position position="241"/>
    </location>
    <ligand>
        <name>a divalent metal cation</name>
        <dbReference type="ChEBI" id="CHEBI:60240"/>
        <label>1</label>
    </ligand>
</feature>
<dbReference type="InterPro" id="IPR002678">
    <property type="entry name" value="DUF34/NIF3"/>
</dbReference>
<dbReference type="Proteomes" id="UP001182556">
    <property type="component" value="Unassembled WGS sequence"/>
</dbReference>
<dbReference type="EMBL" id="JAODAN010000001">
    <property type="protein sequence ID" value="KAK1927399.1"/>
    <property type="molecule type" value="Genomic_DNA"/>
</dbReference>
<accession>A0AAD9L9J9</accession>
<gene>
    <name evidence="3" type="ORF">DB88DRAFT_507489</name>
</gene>
<dbReference type="PANTHER" id="PTHR13799:SF13">
    <property type="entry name" value="NIF3-LIKE PROTEIN 1"/>
    <property type="match status" value="1"/>
</dbReference>
<dbReference type="PANTHER" id="PTHR13799">
    <property type="entry name" value="NGG1 INTERACTING FACTOR 3"/>
    <property type="match status" value="1"/>
</dbReference>
<feature type="binding site" evidence="2">
    <location>
        <position position="237"/>
    </location>
    <ligand>
        <name>a divalent metal cation</name>
        <dbReference type="ChEBI" id="CHEBI:60240"/>
        <label>1</label>
    </ligand>
</feature>
<comment type="caution">
    <text evidence="3">The sequence shown here is derived from an EMBL/GenBank/DDBJ whole genome shotgun (WGS) entry which is preliminary data.</text>
</comment>
<dbReference type="AlphaFoldDB" id="A0AAD9L9J9"/>
<comment type="similarity">
    <text evidence="1">Belongs to the GTP cyclohydrolase I type 2/NIF3 family.</text>
</comment>
<evidence type="ECO:0000313" key="4">
    <source>
        <dbReference type="Proteomes" id="UP001182556"/>
    </source>
</evidence>
<keyword evidence="4" id="KW-1185">Reference proteome</keyword>